<feature type="domain" description="DOT1" evidence="6">
    <location>
        <begin position="97"/>
        <end position="220"/>
    </location>
</feature>
<dbReference type="EC" id="2.1.1.360" evidence="1"/>
<dbReference type="GeneID" id="39982548"/>
<dbReference type="InterPro" id="IPR029063">
    <property type="entry name" value="SAM-dependent_MTases_sf"/>
</dbReference>
<reference evidence="7 8" key="1">
    <citation type="submission" date="2017-03" db="EMBL/GenBank/DDBJ databases">
        <title>An alternative strategy for trypanosome survival in the mammalian bloodstream revealed through genome and transcriptome analysis of the ubiquitous bovine parasite Trypanosoma (Megatrypanum) theileri.</title>
        <authorList>
            <person name="Kelly S."/>
            <person name="Ivens A."/>
            <person name="Mott A."/>
            <person name="O'Neill E."/>
            <person name="Emms D."/>
            <person name="Macleod O."/>
            <person name="Voorheis P."/>
            <person name="Matthews J."/>
            <person name="Matthews K."/>
            <person name="Carrington M."/>
        </authorList>
    </citation>
    <scope>NUCLEOTIDE SEQUENCE [LARGE SCALE GENOMIC DNA]</scope>
    <source>
        <strain evidence="7">Edinburgh</strain>
    </source>
</reference>
<dbReference type="PANTHER" id="PTHR21451">
    <property type="entry name" value="HISTONE H3 METHYLTRANSFERASE"/>
    <property type="match status" value="1"/>
</dbReference>
<dbReference type="AlphaFoldDB" id="A0A1X0P3M1"/>
<dbReference type="Gene3D" id="3.40.50.150">
    <property type="entry name" value="Vaccinia Virus protein VP39"/>
    <property type="match status" value="1"/>
</dbReference>
<dbReference type="Proteomes" id="UP000192257">
    <property type="component" value="Unassembled WGS sequence"/>
</dbReference>
<evidence type="ECO:0000256" key="3">
    <source>
        <dbReference type="ARBA" id="ARBA00022853"/>
    </source>
</evidence>
<dbReference type="RefSeq" id="XP_028885583.1">
    <property type="nucleotide sequence ID" value="XM_029022768.1"/>
</dbReference>
<dbReference type="STRING" id="67003.A0A1X0P3M1"/>
<evidence type="ECO:0000256" key="2">
    <source>
        <dbReference type="ARBA" id="ARBA00020987"/>
    </source>
</evidence>
<dbReference type="Pfam" id="PF08123">
    <property type="entry name" value="DOT1"/>
    <property type="match status" value="1"/>
</dbReference>
<keyword evidence="3" id="KW-0156">Chromatin regulator</keyword>
<evidence type="ECO:0000313" key="7">
    <source>
        <dbReference type="EMBL" id="ORC91517.1"/>
    </source>
</evidence>
<dbReference type="GO" id="GO:0000077">
    <property type="term" value="P:DNA damage checkpoint signaling"/>
    <property type="evidence" value="ECO:0007669"/>
    <property type="project" value="TreeGrafter"/>
</dbReference>
<dbReference type="VEuPathDB" id="TriTrypDB:TM35_000051130"/>
<gene>
    <name evidence="7" type="ORF">TM35_000051130</name>
</gene>
<sequence length="252" mass="28303">MKKHSFKAITEPIVIGSPPADFNEIYPKIYEHLSDNYEELGQLDLGEEHLTVEPNVFAQIGVIDVDGIRKMWTSVILPQLRMSMTGGASLTNTEGTTTKVEEKTVFCDIGSGVGNVCLQILAETRCKKVVGVEVIPSRHRNAVIAFSKAKTYYPEFFGDKDAVFLQDDLVRSTSRLTEEKVNVIFTHSWMFDDDLMKQLSKVVVSVPTVRCVVTSRKLNAEVLSETPLKLVSKVYLSADWNEEAPFYVYTKL</sequence>
<evidence type="ECO:0000256" key="4">
    <source>
        <dbReference type="ARBA" id="ARBA00029821"/>
    </source>
</evidence>
<dbReference type="GO" id="GO:0140956">
    <property type="term" value="F:histone H3K79 trimethyltransferase activity"/>
    <property type="evidence" value="ECO:0007669"/>
    <property type="project" value="UniProtKB-EC"/>
</dbReference>
<evidence type="ECO:0000256" key="1">
    <source>
        <dbReference type="ARBA" id="ARBA00012190"/>
    </source>
</evidence>
<dbReference type="InterPro" id="IPR030445">
    <property type="entry name" value="H3-K79_meTrfase"/>
</dbReference>
<protein>
    <recommendedName>
        <fullName evidence="2">Histone-lysine N-methyltransferase, H3 lysine-79 specific</fullName>
        <ecNumber evidence="1">2.1.1.360</ecNumber>
    </recommendedName>
    <alternativeName>
        <fullName evidence="4">Histone H3-K79 methyltransferase</fullName>
    </alternativeName>
</protein>
<comment type="catalytic activity">
    <reaction evidence="5">
        <text>L-lysyl(79)-[histone H3] + 3 S-adenosyl-L-methionine = N(6),N(6),N(6)-trimethyl-L-lysyl(79)-[histone H3] + 3 S-adenosyl-L-homocysteine + 3 H(+)</text>
        <dbReference type="Rhea" id="RHEA:60328"/>
        <dbReference type="Rhea" id="RHEA-COMP:15549"/>
        <dbReference type="Rhea" id="RHEA-COMP:15552"/>
        <dbReference type="ChEBI" id="CHEBI:15378"/>
        <dbReference type="ChEBI" id="CHEBI:29969"/>
        <dbReference type="ChEBI" id="CHEBI:57856"/>
        <dbReference type="ChEBI" id="CHEBI:59789"/>
        <dbReference type="ChEBI" id="CHEBI:61961"/>
        <dbReference type="EC" id="2.1.1.360"/>
    </reaction>
</comment>
<dbReference type="PANTHER" id="PTHR21451:SF23">
    <property type="entry name" value="HISTONE-LYSINE N-METHYLTRANSFERASE, H3 LYSINE-79 SPECIFIC"/>
    <property type="match status" value="1"/>
</dbReference>
<comment type="caution">
    <text evidence="7">The sequence shown here is derived from an EMBL/GenBank/DDBJ whole genome shotgun (WGS) entry which is preliminary data.</text>
</comment>
<dbReference type="EMBL" id="NBCO01000005">
    <property type="protein sequence ID" value="ORC91517.1"/>
    <property type="molecule type" value="Genomic_DNA"/>
</dbReference>
<proteinExistence type="predicted"/>
<evidence type="ECO:0000259" key="6">
    <source>
        <dbReference type="Pfam" id="PF08123"/>
    </source>
</evidence>
<organism evidence="7 8">
    <name type="scientific">Trypanosoma theileri</name>
    <dbReference type="NCBI Taxonomy" id="67003"/>
    <lineage>
        <taxon>Eukaryota</taxon>
        <taxon>Discoba</taxon>
        <taxon>Euglenozoa</taxon>
        <taxon>Kinetoplastea</taxon>
        <taxon>Metakinetoplastina</taxon>
        <taxon>Trypanosomatida</taxon>
        <taxon>Trypanosomatidae</taxon>
        <taxon>Trypanosoma</taxon>
    </lineage>
</organism>
<keyword evidence="8" id="KW-1185">Reference proteome</keyword>
<dbReference type="OrthoDB" id="443402at2759"/>
<evidence type="ECO:0000256" key="5">
    <source>
        <dbReference type="ARBA" id="ARBA00047770"/>
    </source>
</evidence>
<evidence type="ECO:0000313" key="8">
    <source>
        <dbReference type="Proteomes" id="UP000192257"/>
    </source>
</evidence>
<dbReference type="GO" id="GO:0006281">
    <property type="term" value="P:DNA repair"/>
    <property type="evidence" value="ECO:0007669"/>
    <property type="project" value="TreeGrafter"/>
</dbReference>
<dbReference type="InterPro" id="IPR025789">
    <property type="entry name" value="DOT1_dom"/>
</dbReference>
<accession>A0A1X0P3M1</accession>
<dbReference type="GO" id="GO:0005634">
    <property type="term" value="C:nucleus"/>
    <property type="evidence" value="ECO:0007669"/>
    <property type="project" value="TreeGrafter"/>
</dbReference>
<name>A0A1X0P3M1_9TRYP</name>
<dbReference type="SUPFAM" id="SSF53335">
    <property type="entry name" value="S-adenosyl-L-methionine-dependent methyltransferases"/>
    <property type="match status" value="1"/>
</dbReference>